<dbReference type="EMBL" id="JBHTBX010000003">
    <property type="protein sequence ID" value="MFC7434006.1"/>
    <property type="molecule type" value="Genomic_DNA"/>
</dbReference>
<name>A0ABW2R7G7_9BURK</name>
<dbReference type="Proteomes" id="UP001596495">
    <property type="component" value="Unassembled WGS sequence"/>
</dbReference>
<dbReference type="SUPFAM" id="SSF55961">
    <property type="entry name" value="Bet v1-like"/>
    <property type="match status" value="1"/>
</dbReference>
<keyword evidence="2" id="KW-1185">Reference proteome</keyword>
<proteinExistence type="predicted"/>
<comment type="caution">
    <text evidence="1">The sequence shown here is derived from an EMBL/GenBank/DDBJ whole genome shotgun (WGS) entry which is preliminary data.</text>
</comment>
<gene>
    <name evidence="1" type="ORF">ACFQNJ_05730</name>
</gene>
<dbReference type="InterPro" id="IPR023393">
    <property type="entry name" value="START-like_dom_sf"/>
</dbReference>
<dbReference type="RefSeq" id="WP_382254799.1">
    <property type="nucleotide sequence ID" value="NZ_JBHTBX010000003.1"/>
</dbReference>
<dbReference type="Gene3D" id="3.30.530.20">
    <property type="match status" value="1"/>
</dbReference>
<sequence>MSITVKIDLGYEFSVKAKAAEVFEVLSDVPTSVSHFPKVEQLTDLGGGVYQWEMQKVGTTQVNIQTVYASKYTSKFDAAKGQGTVKWTPVKGVGNALVSGHWKIGDRAGKATDIELAIEGEIEVPLPGLMKMVVVPVVQGEFEKLVEKYIANLIKRFGGEV</sequence>
<reference evidence="2" key="1">
    <citation type="journal article" date="2019" name="Int. J. Syst. Evol. Microbiol.">
        <title>The Global Catalogue of Microorganisms (GCM) 10K type strain sequencing project: providing services to taxonomists for standard genome sequencing and annotation.</title>
        <authorList>
            <consortium name="The Broad Institute Genomics Platform"/>
            <consortium name="The Broad Institute Genome Sequencing Center for Infectious Disease"/>
            <person name="Wu L."/>
            <person name="Ma J."/>
        </authorList>
    </citation>
    <scope>NUCLEOTIDE SEQUENCE [LARGE SCALE GENOMIC DNA]</scope>
    <source>
        <strain evidence="2">CCUG 54518</strain>
    </source>
</reference>
<protein>
    <recommendedName>
        <fullName evidence="3">SRPBCC family protein</fullName>
    </recommendedName>
</protein>
<accession>A0ABW2R7G7</accession>
<evidence type="ECO:0000313" key="1">
    <source>
        <dbReference type="EMBL" id="MFC7434006.1"/>
    </source>
</evidence>
<organism evidence="1 2">
    <name type="scientific">Hydrogenophaga bisanensis</name>
    <dbReference type="NCBI Taxonomy" id="439611"/>
    <lineage>
        <taxon>Bacteria</taxon>
        <taxon>Pseudomonadati</taxon>
        <taxon>Pseudomonadota</taxon>
        <taxon>Betaproteobacteria</taxon>
        <taxon>Burkholderiales</taxon>
        <taxon>Comamonadaceae</taxon>
        <taxon>Hydrogenophaga</taxon>
    </lineage>
</organism>
<evidence type="ECO:0000313" key="2">
    <source>
        <dbReference type="Proteomes" id="UP001596495"/>
    </source>
</evidence>
<evidence type="ECO:0008006" key="3">
    <source>
        <dbReference type="Google" id="ProtNLM"/>
    </source>
</evidence>